<dbReference type="Proteomes" id="UP000011991">
    <property type="component" value="Unassembled WGS sequence"/>
</dbReference>
<evidence type="ECO:0000313" key="1">
    <source>
        <dbReference type="EMBL" id="EMI21616.1"/>
    </source>
</evidence>
<dbReference type="EMBL" id="ANOG01000217">
    <property type="protein sequence ID" value="EMI21616.1"/>
    <property type="molecule type" value="Genomic_DNA"/>
</dbReference>
<protein>
    <submittedName>
        <fullName evidence="1">Esterase/lipase-like protein</fullName>
    </submittedName>
</protein>
<sequence>MWCAAVTGAQTTLDPKQMKEWTPNSRYGGHAFGFHGDSANKLSAFDQFLAKRDTILPWIAEYSPYALVSGDDPPVYLSYSAPPALGQNQKDPTHTSNFGVKLKEHCEEEGVDCELVYPGAENVEHETTADYLLWKLKS</sequence>
<dbReference type="AlphaFoldDB" id="M5RQW9"/>
<keyword evidence="2" id="KW-1185">Reference proteome</keyword>
<proteinExistence type="predicted"/>
<organism evidence="1 2">
    <name type="scientific">Rhodopirellula maiorica SM1</name>
    <dbReference type="NCBI Taxonomy" id="1265738"/>
    <lineage>
        <taxon>Bacteria</taxon>
        <taxon>Pseudomonadati</taxon>
        <taxon>Planctomycetota</taxon>
        <taxon>Planctomycetia</taxon>
        <taxon>Pirellulales</taxon>
        <taxon>Pirellulaceae</taxon>
        <taxon>Novipirellula</taxon>
    </lineage>
</organism>
<name>M5RQW9_9BACT</name>
<comment type="caution">
    <text evidence="1">The sequence shown here is derived from an EMBL/GenBank/DDBJ whole genome shotgun (WGS) entry which is preliminary data.</text>
</comment>
<reference evidence="1 2" key="1">
    <citation type="journal article" date="2013" name="Mar. Genomics">
        <title>Expression of sulfatases in Rhodopirellula baltica and the diversity of sulfatases in the genus Rhodopirellula.</title>
        <authorList>
            <person name="Wegner C.E."/>
            <person name="Richter-Heitmann T."/>
            <person name="Klindworth A."/>
            <person name="Klockow C."/>
            <person name="Richter M."/>
            <person name="Achstetter T."/>
            <person name="Glockner F.O."/>
            <person name="Harder J."/>
        </authorList>
    </citation>
    <scope>NUCLEOTIDE SEQUENCE [LARGE SCALE GENOMIC DNA]</scope>
    <source>
        <strain evidence="1 2">SM1</strain>
    </source>
</reference>
<dbReference type="PATRIC" id="fig|1265738.3.peg.1447"/>
<gene>
    <name evidence="1" type="ORF">RMSM_01456</name>
</gene>
<evidence type="ECO:0000313" key="2">
    <source>
        <dbReference type="Proteomes" id="UP000011991"/>
    </source>
</evidence>
<accession>M5RQW9</accession>